<dbReference type="AlphaFoldDB" id="A0A5J5D1U1"/>
<dbReference type="Proteomes" id="UP000327493">
    <property type="component" value="Chromosome 12"/>
</dbReference>
<feature type="non-terminal residue" evidence="1">
    <location>
        <position position="202"/>
    </location>
</feature>
<gene>
    <name evidence="1" type="ORF">FQN60_016176</name>
</gene>
<evidence type="ECO:0000313" key="2">
    <source>
        <dbReference type="Proteomes" id="UP000327493"/>
    </source>
</evidence>
<proteinExistence type="predicted"/>
<keyword evidence="2" id="KW-1185">Reference proteome</keyword>
<organism evidence="1 2">
    <name type="scientific">Etheostoma spectabile</name>
    <name type="common">orangethroat darter</name>
    <dbReference type="NCBI Taxonomy" id="54343"/>
    <lineage>
        <taxon>Eukaryota</taxon>
        <taxon>Metazoa</taxon>
        <taxon>Chordata</taxon>
        <taxon>Craniata</taxon>
        <taxon>Vertebrata</taxon>
        <taxon>Euteleostomi</taxon>
        <taxon>Actinopterygii</taxon>
        <taxon>Neopterygii</taxon>
        <taxon>Teleostei</taxon>
        <taxon>Neoteleostei</taxon>
        <taxon>Acanthomorphata</taxon>
        <taxon>Eupercaria</taxon>
        <taxon>Perciformes</taxon>
        <taxon>Percoidei</taxon>
        <taxon>Percidae</taxon>
        <taxon>Etheostomatinae</taxon>
        <taxon>Etheostoma</taxon>
    </lineage>
</organism>
<name>A0A5J5D1U1_9PERO</name>
<sequence>FHHKQLGQKWKRSINRDRRCGQIKSQKRNKSVYKVVGEPEIRRLASAGDGGRQVFTLKRERGGGAKQHSGLLRETNSFEVVLAAYSPGPGGSWLRLGLVVAGCSWAWCCTAKPIRQNLLFTQNQAKTLLTRRVDGWMKLARDAETDWQAGCFSSDVLSYFYLVGPDSHSEWRVAVTVGVDVEVTKTVCLSLHLTSSGFKKLR</sequence>
<protein>
    <submittedName>
        <fullName evidence="1">Uncharacterized protein</fullName>
    </submittedName>
</protein>
<feature type="non-terminal residue" evidence="1">
    <location>
        <position position="1"/>
    </location>
</feature>
<comment type="caution">
    <text evidence="1">The sequence shown here is derived from an EMBL/GenBank/DDBJ whole genome shotgun (WGS) entry which is preliminary data.</text>
</comment>
<evidence type="ECO:0000313" key="1">
    <source>
        <dbReference type="EMBL" id="KAA8587314.1"/>
    </source>
</evidence>
<accession>A0A5J5D1U1</accession>
<dbReference type="EMBL" id="VOFY01000012">
    <property type="protein sequence ID" value="KAA8587314.1"/>
    <property type="molecule type" value="Genomic_DNA"/>
</dbReference>
<reference evidence="1 2" key="1">
    <citation type="submission" date="2019-08" db="EMBL/GenBank/DDBJ databases">
        <title>A chromosome-level genome assembly, high-density linkage maps, and genome scans reveal the genomic architecture of hybrid incompatibilities underlying speciation via character displacement in darters (Percidae: Etheostominae).</title>
        <authorList>
            <person name="Moran R.L."/>
            <person name="Catchen J.M."/>
            <person name="Fuller R.C."/>
        </authorList>
    </citation>
    <scope>NUCLEOTIDE SEQUENCE [LARGE SCALE GENOMIC DNA]</scope>
    <source>
        <strain evidence="1">EspeVRDwgs_2016</strain>
        <tissue evidence="1">Muscle</tissue>
    </source>
</reference>